<dbReference type="InterPro" id="IPR006645">
    <property type="entry name" value="NGN-like_dom"/>
</dbReference>
<evidence type="ECO:0000256" key="5">
    <source>
        <dbReference type="ARBA" id="ARBA00023242"/>
    </source>
</evidence>
<feature type="domain" description="NusG-like N-terminal" evidence="10">
    <location>
        <begin position="129"/>
        <end position="219"/>
    </location>
</feature>
<dbReference type="InterPro" id="IPR005824">
    <property type="entry name" value="KOW"/>
</dbReference>
<dbReference type="Pfam" id="PF23291">
    <property type="entry name" value="KOW4_SPT5"/>
    <property type="match status" value="1"/>
</dbReference>
<feature type="compositionally biased region" description="Polar residues" evidence="9">
    <location>
        <begin position="1"/>
        <end position="15"/>
    </location>
</feature>
<feature type="domain" description="KOW" evidence="11">
    <location>
        <begin position="1008"/>
        <end position="1035"/>
    </location>
</feature>
<accession>A0A2S4VKC7</accession>
<comment type="similarity">
    <text evidence="2 8">Belongs to the SPT5 family.</text>
</comment>
<feature type="domain" description="KOW" evidence="11">
    <location>
        <begin position="319"/>
        <end position="346"/>
    </location>
</feature>
<sequence length="1060" mass="114339">MHFTCSQKDSINQSIDYKAHLQKRRKRTRNKYIDDLADVDDEEEEEEEEEEGLGGPEDDFIDRNEIPEGDRSSRRNLLRDITGDDIDNGHRGLDMTRQFSREYGRQSRAAARDLGEHIPKNLLMPCNEDPSIWAVKCKVPGREKEIVASLFRKCEVHYKTAQELRIISAFYRDSLKGYIYVEARLELDVREAIQGFVGVYKSEFRMVPLEEMPDLLRTKKRETPIVPGGWVRIKRGKYNGDLAQVLEVLENGDEVGLSQESYKPSDVVRSNRGGYAFHGDIFKEGYIEKDLKISALERSESNLEFSQIAELSRKAGVTVLQPGDHVEVFEGDQKGIQGTVAHPELKNAEIEVPANSLRKSFKPGDHVKVMAGQNTDETGLVIRVREDVVTFLSDLSCKEVEAFARDLRVAAEVGSSANTFGQFELYDLVQLDPQTTGAIFKIERNTFKVIDQNGNVRSVKPNQISAKKDSRYAIATDADGYEIAVNDQMKEKSVGGRTDGRRGRVLHIYRSMYAFLHSHESTENGGVFVTNARNLVSVAPKGSKKDSGPLDLTKMNPEMANRPPVGGPVVAAGIGQRFKRDEDIGKLCYIIKGPNKGLQGIIRISTTKLGAKGRDGKVHPLADLARESFSSSSRPGGFGSSGGNRSSYGGPTGSNSVRHGGQSAHGGVGNATPAWGAANGSRTSNPYADGSRTSYPNDGGRTSNPYADGGRTPAYSPSGAWDPGSKTAIASGYGSTNTWDATEQSEPMLVPPHDPWGSRTPAQAPTPRVDRPAPTPGTSSHLTRGDQSERREDGSMSSWGNPTTGITPFATAPTPTAYGGRGGNVAPTPNAPTPGGLTPYGAATTPAPYGAAPTPVGYGNAPTPAVYSAPTPVAYGSAPTPAGYGSAPTPVAYGSAPTPYGSNPNFTAPSPAGPYNHGGGSINQHPSSLIGISHMGLPENWPVSGIEVVIIRPRDGPPFNGSRNDDDHVVVIGLAGSIRNAPYNVKSLSSPNARIPPVPIEFLEPVPPRAPGDPVIILQGIYRTKRATTISRDASDWMVQLETGEQTIVESSHLAIFKGC</sequence>
<evidence type="ECO:0000256" key="1">
    <source>
        <dbReference type="ARBA" id="ARBA00004123"/>
    </source>
</evidence>
<dbReference type="GO" id="GO:0006368">
    <property type="term" value="P:transcription elongation by RNA polymerase II"/>
    <property type="evidence" value="ECO:0007669"/>
    <property type="project" value="TreeGrafter"/>
</dbReference>
<dbReference type="Pfam" id="PF03439">
    <property type="entry name" value="Spt5-NGN"/>
    <property type="match status" value="1"/>
</dbReference>
<reference evidence="12 13" key="1">
    <citation type="submission" date="2017-12" db="EMBL/GenBank/DDBJ databases">
        <title>Gene loss provides genomic basis for host adaptation in cereal stripe rust fungi.</title>
        <authorList>
            <person name="Xia C."/>
        </authorList>
    </citation>
    <scope>NUCLEOTIDE SEQUENCE [LARGE SCALE GENOMIC DNA]</scope>
    <source>
        <strain evidence="12 13">93TX-2</strain>
    </source>
</reference>
<evidence type="ECO:0000256" key="8">
    <source>
        <dbReference type="PIRNR" id="PIRNR036945"/>
    </source>
</evidence>
<dbReference type="InterPro" id="IPR022581">
    <property type="entry name" value="Spt5_N"/>
</dbReference>
<evidence type="ECO:0000256" key="4">
    <source>
        <dbReference type="ARBA" id="ARBA00023163"/>
    </source>
</evidence>
<keyword evidence="13" id="KW-1185">Reference proteome</keyword>
<dbReference type="OrthoDB" id="28901at2759"/>
<feature type="compositionally biased region" description="Acidic residues" evidence="9">
    <location>
        <begin position="35"/>
        <end position="60"/>
    </location>
</feature>
<comment type="caution">
    <text evidence="12">The sequence shown here is derived from an EMBL/GenBank/DDBJ whole genome shotgun (WGS) entry which is preliminary data.</text>
</comment>
<dbReference type="GO" id="GO:0000785">
    <property type="term" value="C:chromatin"/>
    <property type="evidence" value="ECO:0007669"/>
    <property type="project" value="UniProtKB-ARBA"/>
</dbReference>
<dbReference type="GO" id="GO:0003729">
    <property type="term" value="F:mRNA binding"/>
    <property type="evidence" value="ECO:0007669"/>
    <property type="project" value="TreeGrafter"/>
</dbReference>
<comment type="function">
    <text evidence="6 8">The SPT4-SPT5 complex mediates both activation and inhibition of transcription elongation, and plays a role in pre-mRNA processing. This complex seems to be important for the stability of the RNA polymerase II elongation machinery on the chromatin template but not for the inherent ability of this machinery to translocate down the gene.</text>
</comment>
<comment type="subunit">
    <text evidence="7">Component of the SPT4-SPT5 complex. Interacts with RNA polymerase II.</text>
</comment>
<evidence type="ECO:0000313" key="12">
    <source>
        <dbReference type="EMBL" id="POW09810.1"/>
    </source>
</evidence>
<evidence type="ECO:0000259" key="10">
    <source>
        <dbReference type="SMART" id="SM00738"/>
    </source>
</evidence>
<dbReference type="Gene3D" id="3.30.70.940">
    <property type="entry name" value="NusG, N-terminal domain"/>
    <property type="match status" value="1"/>
</dbReference>
<name>A0A2S4VKC7_9BASI</name>
<dbReference type="InterPro" id="IPR039385">
    <property type="entry name" value="NGN_Euk"/>
</dbReference>
<dbReference type="CDD" id="cd06084">
    <property type="entry name" value="KOW_Spt5_4"/>
    <property type="match status" value="1"/>
</dbReference>
<evidence type="ECO:0000256" key="7">
    <source>
        <dbReference type="ARBA" id="ARBA00025870"/>
    </source>
</evidence>
<reference evidence="13" key="3">
    <citation type="journal article" date="2018" name="Mol. Plant Microbe Interact.">
        <title>Genome sequence resources for the wheat stripe rust pathogen (Puccinia striiformis f. sp. tritici) and the barley stripe rust pathogen (Puccinia striiformis f. sp. hordei).</title>
        <authorList>
            <person name="Xia C."/>
            <person name="Wang M."/>
            <person name="Yin C."/>
            <person name="Cornejo O.E."/>
            <person name="Hulbert S.H."/>
            <person name="Chen X."/>
        </authorList>
    </citation>
    <scope>NUCLEOTIDE SEQUENCE [LARGE SCALE GENOMIC DNA]</scope>
    <source>
        <strain evidence="13">93TX-2</strain>
    </source>
</reference>
<dbReference type="SMART" id="SM00738">
    <property type="entry name" value="NGN"/>
    <property type="match status" value="1"/>
</dbReference>
<dbReference type="InterPro" id="IPR017071">
    <property type="entry name" value="TF_Spt5_eukaryote"/>
</dbReference>
<feature type="domain" description="KOW" evidence="11">
    <location>
        <begin position="360"/>
        <end position="387"/>
    </location>
</feature>
<dbReference type="InterPro" id="IPR041977">
    <property type="entry name" value="KOW_Spt5_4"/>
</dbReference>
<feature type="region of interest" description="Disordered" evidence="9">
    <location>
        <begin position="1"/>
        <end position="78"/>
    </location>
</feature>
<dbReference type="Pfam" id="PF11942">
    <property type="entry name" value="Spt5_N"/>
    <property type="match status" value="1"/>
</dbReference>
<gene>
    <name evidence="12" type="ORF">PSHT_08949</name>
</gene>
<dbReference type="GO" id="GO:0006357">
    <property type="term" value="P:regulation of transcription by RNA polymerase II"/>
    <property type="evidence" value="ECO:0007669"/>
    <property type="project" value="InterPro"/>
</dbReference>
<comment type="subcellular location">
    <subcellularLocation>
        <location evidence="1 8">Nucleus</location>
    </subcellularLocation>
</comment>
<keyword evidence="5 8" id="KW-0539">Nucleus</keyword>
<evidence type="ECO:0000313" key="13">
    <source>
        <dbReference type="Proteomes" id="UP000238274"/>
    </source>
</evidence>
<dbReference type="VEuPathDB" id="FungiDB:PSTT_12594"/>
<dbReference type="EMBL" id="PKSM01000124">
    <property type="protein sequence ID" value="POW09810.1"/>
    <property type="molecule type" value="Genomic_DNA"/>
</dbReference>
<dbReference type="SUPFAM" id="SSF50104">
    <property type="entry name" value="Translation proteins SH3-like domain"/>
    <property type="match status" value="1"/>
</dbReference>
<dbReference type="InterPro" id="IPR041976">
    <property type="entry name" value="KOW_Spt5_3"/>
</dbReference>
<dbReference type="PANTHER" id="PTHR11125">
    <property type="entry name" value="SUPPRESSOR OF TY 5"/>
    <property type="match status" value="1"/>
</dbReference>
<dbReference type="GO" id="GO:0032784">
    <property type="term" value="P:regulation of DNA-templated transcription elongation"/>
    <property type="evidence" value="ECO:0007669"/>
    <property type="project" value="InterPro"/>
</dbReference>
<dbReference type="CDD" id="cd09888">
    <property type="entry name" value="NGN_Euk"/>
    <property type="match status" value="1"/>
</dbReference>
<organism evidence="12 13">
    <name type="scientific">Puccinia striiformis</name>
    <dbReference type="NCBI Taxonomy" id="27350"/>
    <lineage>
        <taxon>Eukaryota</taxon>
        <taxon>Fungi</taxon>
        <taxon>Dikarya</taxon>
        <taxon>Basidiomycota</taxon>
        <taxon>Pucciniomycotina</taxon>
        <taxon>Pucciniomycetes</taxon>
        <taxon>Pucciniales</taxon>
        <taxon>Pucciniaceae</taxon>
        <taxon>Puccinia</taxon>
    </lineage>
</organism>
<feature type="compositionally biased region" description="Basic and acidic residues" evidence="9">
    <location>
        <begin position="61"/>
        <end position="78"/>
    </location>
</feature>
<dbReference type="AlphaFoldDB" id="A0A2S4VKC7"/>
<dbReference type="CDD" id="cd06083">
    <property type="entry name" value="KOW_Spt5_3"/>
    <property type="match status" value="1"/>
</dbReference>
<evidence type="ECO:0000256" key="9">
    <source>
        <dbReference type="SAM" id="MobiDB-lite"/>
    </source>
</evidence>
<dbReference type="InterPro" id="IPR005100">
    <property type="entry name" value="NGN-domain"/>
</dbReference>
<feature type="region of interest" description="Disordered" evidence="9">
    <location>
        <begin position="540"/>
        <end position="567"/>
    </location>
</feature>
<dbReference type="FunFam" id="2.30.30.30:FF:000018">
    <property type="entry name" value="Transcription elongation factor SPT5"/>
    <property type="match status" value="1"/>
</dbReference>
<dbReference type="CDD" id="cd06081">
    <property type="entry name" value="KOW_Spt5_1"/>
    <property type="match status" value="1"/>
</dbReference>
<feature type="compositionally biased region" description="Polar residues" evidence="9">
    <location>
        <begin position="733"/>
        <end position="745"/>
    </location>
</feature>
<dbReference type="VEuPathDB" id="FungiDB:PSHT_08949"/>
<dbReference type="FunFam" id="3.30.70.940:FF:000005">
    <property type="entry name" value="Transcription elongation factor SPT5"/>
    <property type="match status" value="1"/>
</dbReference>
<feature type="domain" description="KOW" evidence="11">
    <location>
        <begin position="581"/>
        <end position="608"/>
    </location>
</feature>
<evidence type="ECO:0000256" key="2">
    <source>
        <dbReference type="ARBA" id="ARBA00006956"/>
    </source>
</evidence>
<dbReference type="PIRSF" id="PIRSF036945">
    <property type="entry name" value="Spt5"/>
    <property type="match status" value="1"/>
</dbReference>
<dbReference type="Gene3D" id="2.30.30.30">
    <property type="match status" value="2"/>
</dbReference>
<dbReference type="Proteomes" id="UP000238274">
    <property type="component" value="Unassembled WGS sequence"/>
</dbReference>
<evidence type="ECO:0000256" key="6">
    <source>
        <dbReference type="ARBA" id="ARBA00024691"/>
    </source>
</evidence>
<dbReference type="SMART" id="SM00739">
    <property type="entry name" value="KOW"/>
    <property type="match status" value="5"/>
</dbReference>
<dbReference type="InterPro" id="IPR036735">
    <property type="entry name" value="NGN_dom_sf"/>
</dbReference>
<keyword evidence="4 8" id="KW-0804">Transcription</keyword>
<feature type="compositionally biased region" description="Basic residues" evidence="9">
    <location>
        <begin position="20"/>
        <end position="30"/>
    </location>
</feature>
<dbReference type="PANTHER" id="PTHR11125:SF7">
    <property type="entry name" value="TRANSCRIPTION ELONGATION FACTOR SPT5"/>
    <property type="match status" value="1"/>
</dbReference>
<evidence type="ECO:0000256" key="3">
    <source>
        <dbReference type="ARBA" id="ARBA00020181"/>
    </source>
</evidence>
<dbReference type="CDD" id="cd06082">
    <property type="entry name" value="KOW_Spt5_2"/>
    <property type="match status" value="1"/>
</dbReference>
<dbReference type="InterPro" id="IPR014722">
    <property type="entry name" value="Rib_uL2_dom2"/>
</dbReference>
<proteinExistence type="inferred from homology"/>
<dbReference type="InterPro" id="IPR057936">
    <property type="entry name" value="KOWx_Spt5"/>
</dbReference>
<dbReference type="Pfam" id="PF23037">
    <property type="entry name" value="KOWx_SPT5"/>
    <property type="match status" value="1"/>
</dbReference>
<dbReference type="GO" id="GO:0032044">
    <property type="term" value="C:DSIF complex"/>
    <property type="evidence" value="ECO:0007669"/>
    <property type="project" value="TreeGrafter"/>
</dbReference>
<feature type="domain" description="KOW" evidence="11">
    <location>
        <begin position="224"/>
        <end position="251"/>
    </location>
</feature>
<dbReference type="InterPro" id="IPR039659">
    <property type="entry name" value="SPT5"/>
</dbReference>
<feature type="compositionally biased region" description="Polar residues" evidence="9">
    <location>
        <begin position="680"/>
        <end position="705"/>
    </location>
</feature>
<protein>
    <recommendedName>
        <fullName evidence="3 8">Transcription elongation factor SPT5</fullName>
    </recommendedName>
</protein>
<evidence type="ECO:0000259" key="11">
    <source>
        <dbReference type="SMART" id="SM00739"/>
    </source>
</evidence>
<feature type="compositionally biased region" description="Basic and acidic residues" evidence="9">
    <location>
        <begin position="783"/>
        <end position="794"/>
    </location>
</feature>
<dbReference type="InterPro" id="IPR041975">
    <property type="entry name" value="KOW_Spt5_2"/>
</dbReference>
<dbReference type="InterPro" id="IPR041973">
    <property type="entry name" value="KOW_Spt5_1"/>
</dbReference>
<dbReference type="InterPro" id="IPR008991">
    <property type="entry name" value="Translation_prot_SH3-like_sf"/>
</dbReference>
<reference evidence="13" key="2">
    <citation type="journal article" date="2018" name="BMC Genomics">
        <title>Genomic insights into host adaptation between the wheat stripe rust pathogen (Puccinia striiformis f. sp. tritici) and the barley stripe rust pathogen (Puccinia striiformis f. sp. hordei).</title>
        <authorList>
            <person name="Xia C."/>
            <person name="Wang M."/>
            <person name="Yin C."/>
            <person name="Cornejo O.E."/>
            <person name="Hulbert S.H."/>
            <person name="Chen X."/>
        </authorList>
    </citation>
    <scope>NUCLEOTIDE SEQUENCE [LARGE SCALE GENOMIC DNA]</scope>
    <source>
        <strain evidence="13">93TX-2</strain>
    </source>
</reference>
<feature type="region of interest" description="Disordered" evidence="9">
    <location>
        <begin position="625"/>
        <end position="834"/>
    </location>
</feature>
<feature type="compositionally biased region" description="Low complexity" evidence="9">
    <location>
        <begin position="802"/>
        <end position="818"/>
    </location>
</feature>